<organism evidence="2 3">
    <name type="scientific">Austropuccinia psidii MF-1</name>
    <dbReference type="NCBI Taxonomy" id="1389203"/>
    <lineage>
        <taxon>Eukaryota</taxon>
        <taxon>Fungi</taxon>
        <taxon>Dikarya</taxon>
        <taxon>Basidiomycota</taxon>
        <taxon>Pucciniomycotina</taxon>
        <taxon>Pucciniomycetes</taxon>
        <taxon>Pucciniales</taxon>
        <taxon>Sphaerophragmiaceae</taxon>
        <taxon>Austropuccinia</taxon>
    </lineage>
</organism>
<evidence type="ECO:0000313" key="3">
    <source>
        <dbReference type="Proteomes" id="UP000765509"/>
    </source>
</evidence>
<dbReference type="EMBL" id="AVOT02051962">
    <property type="protein sequence ID" value="MBW0546929.1"/>
    <property type="molecule type" value="Genomic_DNA"/>
</dbReference>
<protein>
    <submittedName>
        <fullName evidence="2">Uncharacterized protein</fullName>
    </submittedName>
</protein>
<sequence length="141" mass="16055">MKNCGMNSSGMELGYLTQQKSQDKNEMMSKINLNRCGNNEGQNQNSDTKEEEQGNKNTQRTNEAKNQPKPLSLGKNVPASGRSNCCGSISQDSSFSFASTRWDWLFLTNMNNNMQGMVCPLMMMMQKNQEREEEKDQEQHL</sequence>
<gene>
    <name evidence="2" type="ORF">O181_086644</name>
</gene>
<evidence type="ECO:0000256" key="1">
    <source>
        <dbReference type="SAM" id="MobiDB-lite"/>
    </source>
</evidence>
<accession>A0A9Q3FXD0</accession>
<proteinExistence type="predicted"/>
<feature type="compositionally biased region" description="Polar residues" evidence="1">
    <location>
        <begin position="31"/>
        <end position="46"/>
    </location>
</feature>
<name>A0A9Q3FXD0_9BASI</name>
<dbReference type="AlphaFoldDB" id="A0A9Q3FXD0"/>
<feature type="region of interest" description="Disordered" evidence="1">
    <location>
        <begin position="1"/>
        <end position="85"/>
    </location>
</feature>
<evidence type="ECO:0000313" key="2">
    <source>
        <dbReference type="EMBL" id="MBW0546929.1"/>
    </source>
</evidence>
<feature type="compositionally biased region" description="Polar residues" evidence="1">
    <location>
        <begin position="1"/>
        <end position="20"/>
    </location>
</feature>
<feature type="compositionally biased region" description="Polar residues" evidence="1">
    <location>
        <begin position="55"/>
        <end position="65"/>
    </location>
</feature>
<dbReference type="Proteomes" id="UP000765509">
    <property type="component" value="Unassembled WGS sequence"/>
</dbReference>
<comment type="caution">
    <text evidence="2">The sequence shown here is derived from an EMBL/GenBank/DDBJ whole genome shotgun (WGS) entry which is preliminary data.</text>
</comment>
<keyword evidence="3" id="KW-1185">Reference proteome</keyword>
<reference evidence="2" key="1">
    <citation type="submission" date="2021-03" db="EMBL/GenBank/DDBJ databases">
        <title>Draft genome sequence of rust myrtle Austropuccinia psidii MF-1, a brazilian biotype.</title>
        <authorList>
            <person name="Quecine M.C."/>
            <person name="Pachon D.M.R."/>
            <person name="Bonatelli M.L."/>
            <person name="Correr F.H."/>
            <person name="Franceschini L.M."/>
            <person name="Leite T.F."/>
            <person name="Margarido G.R.A."/>
            <person name="Almeida C.A."/>
            <person name="Ferrarezi J.A."/>
            <person name="Labate C.A."/>
        </authorList>
    </citation>
    <scope>NUCLEOTIDE SEQUENCE</scope>
    <source>
        <strain evidence="2">MF-1</strain>
    </source>
</reference>